<feature type="transmembrane region" description="Helical" evidence="1">
    <location>
        <begin position="78"/>
        <end position="97"/>
    </location>
</feature>
<feature type="transmembrane region" description="Helical" evidence="1">
    <location>
        <begin position="189"/>
        <end position="207"/>
    </location>
</feature>
<feature type="transmembrane region" description="Helical" evidence="1">
    <location>
        <begin position="213"/>
        <end position="230"/>
    </location>
</feature>
<dbReference type="RefSeq" id="WP_129520147.1">
    <property type="nucleotide sequence ID" value="NZ_SDPN01000009.1"/>
</dbReference>
<keyword evidence="3" id="KW-0378">Hydrolase</keyword>
<accession>A0A4Q2L4N9</accession>
<dbReference type="GO" id="GO:0080120">
    <property type="term" value="P:CAAX-box protein maturation"/>
    <property type="evidence" value="ECO:0007669"/>
    <property type="project" value="UniProtKB-ARBA"/>
</dbReference>
<dbReference type="GO" id="GO:0006508">
    <property type="term" value="P:proteolysis"/>
    <property type="evidence" value="ECO:0007669"/>
    <property type="project" value="UniProtKB-KW"/>
</dbReference>
<feature type="domain" description="CAAX prenyl protease 2/Lysostaphin resistance protein A-like" evidence="2">
    <location>
        <begin position="104"/>
        <end position="201"/>
    </location>
</feature>
<name>A0A4Q2L4N9_9MICO</name>
<evidence type="ECO:0000313" key="3">
    <source>
        <dbReference type="EMBL" id="RXZ71840.1"/>
    </source>
</evidence>
<dbReference type="OrthoDB" id="5113140at2"/>
<feature type="transmembrane region" description="Helical" evidence="1">
    <location>
        <begin position="132"/>
        <end position="153"/>
    </location>
</feature>
<proteinExistence type="predicted"/>
<dbReference type="GO" id="GO:0004175">
    <property type="term" value="F:endopeptidase activity"/>
    <property type="evidence" value="ECO:0007669"/>
    <property type="project" value="UniProtKB-ARBA"/>
</dbReference>
<dbReference type="AlphaFoldDB" id="A0A4Q2L4N9"/>
<dbReference type="EMBL" id="SDPN01000009">
    <property type="protein sequence ID" value="RXZ71840.1"/>
    <property type="molecule type" value="Genomic_DNA"/>
</dbReference>
<comment type="caution">
    <text evidence="3">The sequence shown here is derived from an EMBL/GenBank/DDBJ whole genome shotgun (WGS) entry which is preliminary data.</text>
</comment>
<reference evidence="3 4" key="1">
    <citation type="submission" date="2019-01" db="EMBL/GenBank/DDBJ databases">
        <title>Agromyces.</title>
        <authorList>
            <person name="Li J."/>
        </authorList>
    </citation>
    <scope>NUCLEOTIDE SEQUENCE [LARGE SCALE GENOMIC DNA]</scope>
    <source>
        <strain evidence="3 4">DSM 15934</strain>
    </source>
</reference>
<feature type="transmembrane region" description="Helical" evidence="1">
    <location>
        <begin position="103"/>
        <end position="120"/>
    </location>
</feature>
<dbReference type="Proteomes" id="UP000293865">
    <property type="component" value="Unassembled WGS sequence"/>
</dbReference>
<dbReference type="GO" id="GO:0008237">
    <property type="term" value="F:metallopeptidase activity"/>
    <property type="evidence" value="ECO:0007669"/>
    <property type="project" value="UniProtKB-KW"/>
</dbReference>
<feature type="transmembrane region" description="Helical" evidence="1">
    <location>
        <begin position="38"/>
        <end position="58"/>
    </location>
</feature>
<feature type="transmembrane region" description="Helical" evidence="1">
    <location>
        <begin position="9"/>
        <end position="32"/>
    </location>
</feature>
<feature type="transmembrane region" description="Helical" evidence="1">
    <location>
        <begin position="165"/>
        <end position="182"/>
    </location>
</feature>
<evidence type="ECO:0000256" key="1">
    <source>
        <dbReference type="SAM" id="Phobius"/>
    </source>
</evidence>
<dbReference type="Pfam" id="PF02517">
    <property type="entry name" value="Rce1-like"/>
    <property type="match status" value="1"/>
</dbReference>
<evidence type="ECO:0000259" key="2">
    <source>
        <dbReference type="Pfam" id="PF02517"/>
    </source>
</evidence>
<keyword evidence="3" id="KW-0645">Protease</keyword>
<sequence>MTGDRWRALGFGTAVHVLRFGVIMGALAFAPLLGISGWYLGLAANVACVLLAVVLVTVRGQWRVSGLFSLWRGRTAALFLVPFVIETLLWAVPTGLIELPPGFGLWALTLLLVGVNEELISRVVVLERMRRSFGPAGAVALTGALFGLQHLSAFATTTSRTAEDVLLNVLVSACYGIGLAAFQYRFRWVLPLVLLHAAVDFTSVLSANPLPDPVVAITCVAFLATAAVILRPLVIGRLPSAAAPAEPEAETSGRGA</sequence>
<dbReference type="InterPro" id="IPR003675">
    <property type="entry name" value="Rce1/LyrA-like_dom"/>
</dbReference>
<keyword evidence="3" id="KW-0482">Metalloprotease</keyword>
<evidence type="ECO:0000313" key="4">
    <source>
        <dbReference type="Proteomes" id="UP000293865"/>
    </source>
</evidence>
<gene>
    <name evidence="3" type="ORF">ESP51_06815</name>
</gene>
<keyword evidence="1" id="KW-0812">Transmembrane</keyword>
<keyword evidence="4" id="KW-1185">Reference proteome</keyword>
<protein>
    <submittedName>
        <fullName evidence="3">CPBP family intramembrane metalloprotease</fullName>
    </submittedName>
</protein>
<keyword evidence="1" id="KW-0472">Membrane</keyword>
<keyword evidence="1" id="KW-1133">Transmembrane helix</keyword>
<organism evidence="3 4">
    <name type="scientific">Agromyces albus</name>
    <dbReference type="NCBI Taxonomy" id="205332"/>
    <lineage>
        <taxon>Bacteria</taxon>
        <taxon>Bacillati</taxon>
        <taxon>Actinomycetota</taxon>
        <taxon>Actinomycetes</taxon>
        <taxon>Micrococcales</taxon>
        <taxon>Microbacteriaceae</taxon>
        <taxon>Agromyces</taxon>
    </lineage>
</organism>